<dbReference type="GO" id="GO:0030170">
    <property type="term" value="F:pyridoxal phosphate binding"/>
    <property type="evidence" value="ECO:0007669"/>
    <property type="project" value="TreeGrafter"/>
</dbReference>
<dbReference type="InterPro" id="IPR015422">
    <property type="entry name" value="PyrdxlP-dep_Trfase_small"/>
</dbReference>
<name>A0A0T5XC05_9BACT</name>
<dbReference type="PIRSF" id="PIRSF000390">
    <property type="entry name" value="PLP_StrS"/>
    <property type="match status" value="1"/>
</dbReference>
<comment type="caution">
    <text evidence="4">The sequence shown here is derived from an EMBL/GenBank/DDBJ whole genome shotgun (WGS) entry which is preliminary data.</text>
</comment>
<protein>
    <submittedName>
        <fullName evidence="4">UDP-4-keto-6-deoxy-N-acetylglucosamine 4-aminotransferase</fullName>
    </submittedName>
</protein>
<dbReference type="AlphaFoldDB" id="A0A0T5XC05"/>
<keyword evidence="2 3" id="KW-0663">Pyridoxal phosphate</keyword>
<dbReference type="Gene3D" id="3.90.1150.10">
    <property type="entry name" value="Aspartate Aminotransferase, domain 1"/>
    <property type="match status" value="1"/>
</dbReference>
<keyword evidence="5" id="KW-1185">Reference proteome</keyword>
<dbReference type="GO" id="GO:0000271">
    <property type="term" value="P:polysaccharide biosynthetic process"/>
    <property type="evidence" value="ECO:0007669"/>
    <property type="project" value="TreeGrafter"/>
</dbReference>
<gene>
    <name evidence="4" type="ORF">HMPREF1705_03125</name>
</gene>
<dbReference type="SUPFAM" id="SSF53383">
    <property type="entry name" value="PLP-dependent transferases"/>
    <property type="match status" value="1"/>
</dbReference>
<sequence length="399" mass="43973">MSLDDKNILAVEGGSPVRVTLLPYGRQYIDEDDIKAVVDVLRSDWLTTGPKVAEFEKRFAETVGTKYAVAVNSGTAALHAAAFAAGITSGDEVITTPMTFAASANCVLYCGGRPVFADVEADTLLLDPSCVESKISPKTKAIIAVDYAGQPCDYDALKKLSDEHGLILIADACHALGATYKDRKVGTLADMTVFSFHPVKHITTGEGGMVVTDNPDFAVKLRAFRNHGITTDHREREVSGSWFYEMAELGYNYRLPDINCALGLSQLKKLDKFVARRRQIAALYDSAFVDMPALSPLAQRDDRKSSYHLYVVRLNLSKLNASRLQVFGALRAENIGVNVHYIPLYWHPYYNKLGYRKGLCPVAEKAYEEIVTLPLFPAMSDSDAEDVIKAVKKVLKHVR</sequence>
<dbReference type="CDD" id="cd00616">
    <property type="entry name" value="AHBA_syn"/>
    <property type="match status" value="1"/>
</dbReference>
<dbReference type="Proteomes" id="UP000005273">
    <property type="component" value="Unassembled WGS sequence"/>
</dbReference>
<proteinExistence type="inferred from homology"/>
<accession>A0A0T5XC05</accession>
<dbReference type="InterPro" id="IPR015424">
    <property type="entry name" value="PyrdxlP-dep_Trfase"/>
</dbReference>
<evidence type="ECO:0000256" key="2">
    <source>
        <dbReference type="PIRSR" id="PIRSR000390-2"/>
    </source>
</evidence>
<keyword evidence="4" id="KW-0032">Aminotransferase</keyword>
<dbReference type="PANTHER" id="PTHR30244">
    <property type="entry name" value="TRANSAMINASE"/>
    <property type="match status" value="1"/>
</dbReference>
<dbReference type="STRING" id="592015.HMPREF1705_03125"/>
<dbReference type="PANTHER" id="PTHR30244:SF34">
    <property type="entry name" value="DTDP-4-AMINO-4,6-DIDEOXYGALACTOSE TRANSAMINASE"/>
    <property type="match status" value="1"/>
</dbReference>
<feature type="modified residue" description="N6-(pyridoxal phosphate)lysine" evidence="2">
    <location>
        <position position="200"/>
    </location>
</feature>
<evidence type="ECO:0000313" key="4">
    <source>
        <dbReference type="EMBL" id="KRT35869.1"/>
    </source>
</evidence>
<comment type="similarity">
    <text evidence="3">Belongs to the DegT/DnrJ/EryC1 family.</text>
</comment>
<keyword evidence="4" id="KW-0808">Transferase</keyword>
<dbReference type="eggNOG" id="COG0399">
    <property type="taxonomic scope" value="Bacteria"/>
</dbReference>
<dbReference type="InterPro" id="IPR000653">
    <property type="entry name" value="DegT/StrS_aminotransferase"/>
</dbReference>
<dbReference type="EMBL" id="ACJX03000001">
    <property type="protein sequence ID" value="KRT35869.1"/>
    <property type="molecule type" value="Genomic_DNA"/>
</dbReference>
<dbReference type="InterPro" id="IPR015421">
    <property type="entry name" value="PyrdxlP-dep_Trfase_major"/>
</dbReference>
<dbReference type="GO" id="GO:0008483">
    <property type="term" value="F:transaminase activity"/>
    <property type="evidence" value="ECO:0007669"/>
    <property type="project" value="UniProtKB-KW"/>
</dbReference>
<feature type="active site" description="Proton acceptor" evidence="1">
    <location>
        <position position="200"/>
    </location>
</feature>
<dbReference type="InterPro" id="IPR020026">
    <property type="entry name" value="PseC"/>
</dbReference>
<organism evidence="4 5">
    <name type="scientific">Acetomicrobium hydrogeniformans ATCC BAA-1850</name>
    <dbReference type="NCBI Taxonomy" id="592015"/>
    <lineage>
        <taxon>Bacteria</taxon>
        <taxon>Thermotogati</taxon>
        <taxon>Synergistota</taxon>
        <taxon>Synergistia</taxon>
        <taxon>Synergistales</taxon>
        <taxon>Acetomicrobiaceae</taxon>
        <taxon>Acetomicrobium</taxon>
    </lineage>
</organism>
<evidence type="ECO:0000313" key="5">
    <source>
        <dbReference type="Proteomes" id="UP000005273"/>
    </source>
</evidence>
<evidence type="ECO:0000256" key="3">
    <source>
        <dbReference type="RuleBase" id="RU004508"/>
    </source>
</evidence>
<dbReference type="Gene3D" id="3.40.640.10">
    <property type="entry name" value="Type I PLP-dependent aspartate aminotransferase-like (Major domain)"/>
    <property type="match status" value="1"/>
</dbReference>
<dbReference type="OrthoDB" id="9810913at2"/>
<dbReference type="NCBIfam" id="TIGR03588">
    <property type="entry name" value="PseC"/>
    <property type="match status" value="1"/>
</dbReference>
<evidence type="ECO:0000256" key="1">
    <source>
        <dbReference type="PIRSR" id="PIRSR000390-1"/>
    </source>
</evidence>
<dbReference type="Pfam" id="PF01041">
    <property type="entry name" value="DegT_DnrJ_EryC1"/>
    <property type="match status" value="1"/>
</dbReference>
<reference evidence="5" key="1">
    <citation type="submission" date="2012-09" db="EMBL/GenBank/DDBJ databases">
        <authorList>
            <person name="Weinstock G."/>
            <person name="Sodergren E."/>
            <person name="Clifton S."/>
            <person name="Fulton L."/>
            <person name="Fulton B."/>
            <person name="Courtney L."/>
            <person name="Fronick C."/>
            <person name="Harrison M."/>
            <person name="Strong C."/>
            <person name="Farmer C."/>
            <person name="Delehaunty K."/>
            <person name="Markovic C."/>
            <person name="Hall O."/>
            <person name="Minx P."/>
            <person name="Tomlinson C."/>
            <person name="Mitreva M."/>
            <person name="Nelson J."/>
            <person name="Hou S."/>
            <person name="Wollam A."/>
            <person name="Pepin K.H."/>
            <person name="Johnson M."/>
            <person name="Bhonagiri V."/>
            <person name="Nash W.E."/>
            <person name="Suruliraj S."/>
            <person name="Warren W."/>
            <person name="Chinwalla A."/>
            <person name="Mardis E.R."/>
            <person name="Wilson R.K."/>
        </authorList>
    </citation>
    <scope>NUCLEOTIDE SEQUENCE [LARGE SCALE GENOMIC DNA]</scope>
    <source>
        <strain evidence="5">OS1</strain>
    </source>
</reference>